<reference evidence="2 3" key="1">
    <citation type="journal article" date="2013" name="Int. J. Syst. Evol. Microbiol.">
        <title>Marinicauda pacifica gen. nov., sp. nov., a prosthecate alphaproteobacterium of the family Hyphomonadaceae isolated from deep seawater.</title>
        <authorList>
            <person name="Zhang X.Y."/>
            <person name="Li G.W."/>
            <person name="Wang C.S."/>
            <person name="Zhang Y.J."/>
            <person name="Xu X.W."/>
            <person name="Li H."/>
            <person name="Liu A."/>
            <person name="Liu C."/>
            <person name="Xie B.B."/>
            <person name="Qin Q.L."/>
            <person name="Xu Z."/>
            <person name="Chen X.L."/>
            <person name="Zhou B.C."/>
            <person name="Zhang Y.Z."/>
        </authorList>
    </citation>
    <scope>NUCLEOTIDE SEQUENCE [LARGE SCALE GENOMIC DNA]</scope>
    <source>
        <strain evidence="2 3">P-1 km-3</strain>
    </source>
</reference>
<dbReference type="NCBIfam" id="TIGR02778">
    <property type="entry name" value="ligD_pol"/>
    <property type="match status" value="1"/>
</dbReference>
<dbReference type="CDD" id="cd04862">
    <property type="entry name" value="PaeLigD_Pol_like"/>
    <property type="match status" value="1"/>
</dbReference>
<dbReference type="Gene3D" id="3.90.920.10">
    <property type="entry name" value="DNA primase, PRIM domain"/>
    <property type="match status" value="1"/>
</dbReference>
<feature type="domain" description="DNA ligase D polymerase" evidence="1">
    <location>
        <begin position="18"/>
        <end position="272"/>
    </location>
</feature>
<dbReference type="Proteomes" id="UP000305451">
    <property type="component" value="Unassembled WGS sequence"/>
</dbReference>
<dbReference type="OrthoDB" id="9802472at2"/>
<dbReference type="EMBL" id="SRXV01000003">
    <property type="protein sequence ID" value="TGY92231.1"/>
    <property type="molecule type" value="Genomic_DNA"/>
</dbReference>
<dbReference type="InterPro" id="IPR052171">
    <property type="entry name" value="NHEJ_LigD"/>
</dbReference>
<dbReference type="Pfam" id="PF21686">
    <property type="entry name" value="LigD_Prim-Pol"/>
    <property type="match status" value="1"/>
</dbReference>
<dbReference type="AlphaFoldDB" id="A0A4S2H9I9"/>
<organism evidence="2 3">
    <name type="scientific">Marinicauda pacifica</name>
    <dbReference type="NCBI Taxonomy" id="1133559"/>
    <lineage>
        <taxon>Bacteria</taxon>
        <taxon>Pseudomonadati</taxon>
        <taxon>Pseudomonadota</taxon>
        <taxon>Alphaproteobacteria</taxon>
        <taxon>Maricaulales</taxon>
        <taxon>Maricaulaceae</taxon>
        <taxon>Marinicauda</taxon>
    </lineage>
</organism>
<evidence type="ECO:0000259" key="1">
    <source>
        <dbReference type="Pfam" id="PF21686"/>
    </source>
</evidence>
<protein>
    <recommendedName>
        <fullName evidence="1">DNA ligase D polymerase domain-containing protein</fullName>
    </recommendedName>
</protein>
<name>A0A4S2H9I9_9PROT</name>
<comment type="caution">
    <text evidence="2">The sequence shown here is derived from an EMBL/GenBank/DDBJ whole genome shotgun (WGS) entry which is preliminary data.</text>
</comment>
<accession>A0A4S2H9I9</accession>
<proteinExistence type="predicted"/>
<dbReference type="InterPro" id="IPR014145">
    <property type="entry name" value="LigD_pol_dom"/>
</dbReference>
<evidence type="ECO:0000313" key="3">
    <source>
        <dbReference type="Proteomes" id="UP000305451"/>
    </source>
</evidence>
<gene>
    <name evidence="2" type="ORF">E5162_11290</name>
</gene>
<dbReference type="PANTHER" id="PTHR42705:SF2">
    <property type="entry name" value="BIFUNCTIONAL NON-HOMOLOGOUS END JOINING PROTEIN LIGD"/>
    <property type="match status" value="1"/>
</dbReference>
<dbReference type="RefSeq" id="WP_135945365.1">
    <property type="nucleotide sequence ID" value="NZ_BMEI01000003.1"/>
</dbReference>
<evidence type="ECO:0000313" key="2">
    <source>
        <dbReference type="EMBL" id="TGY92231.1"/>
    </source>
</evidence>
<dbReference type="InterPro" id="IPR033651">
    <property type="entry name" value="PaeLigD_Pol-like"/>
</dbReference>
<dbReference type="PANTHER" id="PTHR42705">
    <property type="entry name" value="BIFUNCTIONAL NON-HOMOLOGOUS END JOINING PROTEIN LIGD"/>
    <property type="match status" value="1"/>
</dbReference>
<sequence>MVELSSPERVYFPDAGLTKAGYRDYLLGVADRLLPHIANRPLSLLRCPDGIGEDCFFQKHYTKGLPDGFRSVDIEEKDGGREPYIYIDDEAGLEACAQFGALELHPWGAQVGTLEKPERLIFDLDPDEGYDFSDLKDTARDIRDLLETAGLAPHVMVTGGKGIHVIAPLDASNDWDEVKSFAKGFATALERHDPARYVAQASKAKRKGKIFIDWLRNQRGQTSVAPYSVRARKGAPVATPLRWEELSRVSSGHDYTVDSLPRRLSSLKSDPWDGYFDHAAPLKSGALDWARSALKD</sequence>
<keyword evidence="3" id="KW-1185">Reference proteome</keyword>